<dbReference type="EMBL" id="ABVL01000015">
    <property type="protein sequence ID" value="EDY18084.1"/>
    <property type="molecule type" value="Genomic_DNA"/>
</dbReference>
<sequence length="66" mass="7732">MNRQRFLLYIELHTGRFTLKRDGENWVQEFPSLLDALQHARNLAVDTDARLTVFDEGGRPIIETFV</sequence>
<dbReference type="AlphaFoldDB" id="B4D6H5"/>
<accession>B4D6H5</accession>
<organism evidence="1 2">
    <name type="scientific">Chthoniobacter flavus Ellin428</name>
    <dbReference type="NCBI Taxonomy" id="497964"/>
    <lineage>
        <taxon>Bacteria</taxon>
        <taxon>Pseudomonadati</taxon>
        <taxon>Verrucomicrobiota</taxon>
        <taxon>Spartobacteria</taxon>
        <taxon>Chthoniobacterales</taxon>
        <taxon>Chthoniobacteraceae</taxon>
        <taxon>Chthoniobacter</taxon>
    </lineage>
</organism>
<dbReference type="InParanoid" id="B4D6H5"/>
<reference evidence="1 2" key="1">
    <citation type="journal article" date="2011" name="J. Bacteriol.">
        <title>Genome sequence of Chthoniobacter flavus Ellin428, an aerobic heterotrophic soil bacterium.</title>
        <authorList>
            <person name="Kant R."/>
            <person name="van Passel M.W."/>
            <person name="Palva A."/>
            <person name="Lucas S."/>
            <person name="Lapidus A."/>
            <person name="Glavina Del Rio T."/>
            <person name="Dalin E."/>
            <person name="Tice H."/>
            <person name="Bruce D."/>
            <person name="Goodwin L."/>
            <person name="Pitluck S."/>
            <person name="Larimer F.W."/>
            <person name="Land M.L."/>
            <person name="Hauser L."/>
            <person name="Sangwan P."/>
            <person name="de Vos W.M."/>
            <person name="Janssen P.H."/>
            <person name="Smidt H."/>
        </authorList>
    </citation>
    <scope>NUCLEOTIDE SEQUENCE [LARGE SCALE GENOMIC DNA]</scope>
    <source>
        <strain evidence="1 2">Ellin428</strain>
    </source>
</reference>
<dbReference type="Proteomes" id="UP000005824">
    <property type="component" value="Unassembled WGS sequence"/>
</dbReference>
<dbReference type="STRING" id="497964.CfE428DRAFT_4515"/>
<evidence type="ECO:0000313" key="2">
    <source>
        <dbReference type="Proteomes" id="UP000005824"/>
    </source>
</evidence>
<comment type="caution">
    <text evidence="1">The sequence shown here is derived from an EMBL/GenBank/DDBJ whole genome shotgun (WGS) entry which is preliminary data.</text>
</comment>
<name>B4D6H5_9BACT</name>
<dbReference type="RefSeq" id="WP_006981837.1">
    <property type="nucleotide sequence ID" value="NZ_ABVL01000015.1"/>
</dbReference>
<evidence type="ECO:0000313" key="1">
    <source>
        <dbReference type="EMBL" id="EDY18084.1"/>
    </source>
</evidence>
<protein>
    <submittedName>
        <fullName evidence="1">Uncharacterized protein</fullName>
    </submittedName>
</protein>
<gene>
    <name evidence="1" type="ORF">CfE428DRAFT_4515</name>
</gene>
<proteinExistence type="predicted"/>
<keyword evidence="2" id="KW-1185">Reference proteome</keyword>